<feature type="region of interest" description="Disordered" evidence="2">
    <location>
        <begin position="376"/>
        <end position="447"/>
    </location>
</feature>
<sequence>MPAAQVAPPNSSAVRQKPNTRSSIRQSLTFGTMGRILTDVIHKENKEAKDVEKEKPTKRAKDVAARRSSLQPPPRHSIDVPSTTSGKKEKITSAEVKTITRHTRRNSAIIAKAPISSSDERSSSPSSTISPKGPVTRAATLRSKATAPPSSFSTLPKPKLRPRSLLADPTTIKKPPSPVRGSIRRYPSTSDDERRRHDEPKGPRSLPGALKVNLTAAINVRPSTPEKTTKPSTPTSTTPTRPTGRMSPSKLPKSTPSKLSKSTISAPRAPTARAPSVASSSGSSHSPHTPKTPSSIKGIFGSGQKGSPLRRGATLPPPPESPLGRVSSIRKKGGKSSPIPSASTLPSNHRTAPVNFSEGSSIDSMDANDVEFMLSTFASPTGPTPAIPRFRKTNSQDSNDSYDPHTPSRPGFLPSRANLSYVSPAPPSSDNSPFLRPHPRKPGNDRGSILSWEQLAQHSKSLGQEDIGSMLSDIPAPFRSGAVSPALSVLPEIPDSPSFPTLPSPTGYGSISQVLLPDVTPSPAIHNLARFDQMPPLLEEQHEGGAMLMQLRLQLASLENQSRISYERIQSLESQLSNAKEARLRDASELAKQISELEAQIHGNLKVEEQRLGHVMMLEEQIVQERQSGERKVQEAVKKAGQQAVVSRKSALKARDRMWTLGNAARDASVRWRGVAEVADGELEMIRQGREMLAVLLAGLDQSQRQLKCCAF</sequence>
<feature type="compositionally biased region" description="Low complexity" evidence="2">
    <location>
        <begin position="221"/>
        <end position="295"/>
    </location>
</feature>
<feature type="compositionally biased region" description="Polar residues" evidence="2">
    <location>
        <begin position="8"/>
        <end position="30"/>
    </location>
</feature>
<evidence type="ECO:0000313" key="3">
    <source>
        <dbReference type="EMBL" id="KAJ3486235.1"/>
    </source>
</evidence>
<dbReference type="AlphaFoldDB" id="A0AAD5V4P8"/>
<protein>
    <submittedName>
        <fullName evidence="3">Uncharacterized protein</fullName>
    </submittedName>
</protein>
<gene>
    <name evidence="3" type="ORF">NLI96_g4365</name>
</gene>
<feature type="compositionally biased region" description="Polar residues" evidence="2">
    <location>
        <begin position="338"/>
        <end position="350"/>
    </location>
</feature>
<name>A0AAD5V4P8_9APHY</name>
<feature type="region of interest" description="Disordered" evidence="2">
    <location>
        <begin position="1"/>
        <end position="363"/>
    </location>
</feature>
<comment type="caution">
    <text evidence="3">The sequence shown here is derived from an EMBL/GenBank/DDBJ whole genome shotgun (WGS) entry which is preliminary data.</text>
</comment>
<feature type="compositionally biased region" description="Basic and acidic residues" evidence="2">
    <location>
        <begin position="40"/>
        <end position="65"/>
    </location>
</feature>
<evidence type="ECO:0000256" key="2">
    <source>
        <dbReference type="SAM" id="MobiDB-lite"/>
    </source>
</evidence>
<proteinExistence type="predicted"/>
<feature type="compositionally biased region" description="Basic and acidic residues" evidence="2">
    <location>
        <begin position="191"/>
        <end position="202"/>
    </location>
</feature>
<feature type="coiled-coil region" evidence="1">
    <location>
        <begin position="555"/>
        <end position="600"/>
    </location>
</feature>
<evidence type="ECO:0000313" key="4">
    <source>
        <dbReference type="Proteomes" id="UP001212997"/>
    </source>
</evidence>
<keyword evidence="4" id="KW-1185">Reference proteome</keyword>
<organism evidence="3 4">
    <name type="scientific">Meripilus lineatus</name>
    <dbReference type="NCBI Taxonomy" id="2056292"/>
    <lineage>
        <taxon>Eukaryota</taxon>
        <taxon>Fungi</taxon>
        <taxon>Dikarya</taxon>
        <taxon>Basidiomycota</taxon>
        <taxon>Agaricomycotina</taxon>
        <taxon>Agaricomycetes</taxon>
        <taxon>Polyporales</taxon>
        <taxon>Meripilaceae</taxon>
        <taxon>Meripilus</taxon>
    </lineage>
</organism>
<accession>A0AAD5V4P8</accession>
<dbReference type="EMBL" id="JANAWD010000127">
    <property type="protein sequence ID" value="KAJ3486235.1"/>
    <property type="molecule type" value="Genomic_DNA"/>
</dbReference>
<evidence type="ECO:0000256" key="1">
    <source>
        <dbReference type="SAM" id="Coils"/>
    </source>
</evidence>
<feature type="compositionally biased region" description="Low complexity" evidence="2">
    <location>
        <begin position="107"/>
        <end position="130"/>
    </location>
</feature>
<dbReference type="Proteomes" id="UP001212997">
    <property type="component" value="Unassembled WGS sequence"/>
</dbReference>
<keyword evidence="1" id="KW-0175">Coiled coil</keyword>
<reference evidence="3" key="1">
    <citation type="submission" date="2022-07" db="EMBL/GenBank/DDBJ databases">
        <title>Genome Sequence of Physisporinus lineatus.</title>
        <authorList>
            <person name="Buettner E."/>
        </authorList>
    </citation>
    <scope>NUCLEOTIDE SEQUENCE</scope>
    <source>
        <strain evidence="3">VT162</strain>
    </source>
</reference>